<dbReference type="PROSITE" id="PS51078">
    <property type="entry name" value="ICLR_ED"/>
    <property type="match status" value="1"/>
</dbReference>
<evidence type="ECO:0000259" key="8">
    <source>
        <dbReference type="PROSITE" id="PS51077"/>
    </source>
</evidence>
<dbReference type="SMART" id="SM00346">
    <property type="entry name" value="HTH_ICLR"/>
    <property type="match status" value="1"/>
</dbReference>
<evidence type="ECO:0000256" key="1">
    <source>
        <dbReference type="ARBA" id="ARBA00022798"/>
    </source>
</evidence>
<dbReference type="GO" id="GO:0045892">
    <property type="term" value="P:negative regulation of DNA-templated transcription"/>
    <property type="evidence" value="ECO:0007669"/>
    <property type="project" value="TreeGrafter"/>
</dbReference>
<sequence>MTGQRVADGGHPRSIGAPTMLGHAMPERAHPSQSGDKSAADKSAADKSVAAVQSVDRALTVLEIIGRSGTAGVTEIAAELGVHKSTVSRLIAVLESRGFVEQLSDRGKYQLGFSIVRLAGSTSARLDLAKVSQDVCDDLALRTGETTNLAILDGVRIINIVEAIGPGEIALRTWVGQSCPAHATSSGKALLSGLTTTAVHDLLGRRLEVFTPNTVTDVGTLDAELDRTRLSGWASVREELEIGLNAVASPVRDGDGQVVAALSVSGPAYRLDPDTFDDVAKQTTAAAAEISGRLGHIG</sequence>
<evidence type="ECO:0000256" key="7">
    <source>
        <dbReference type="SAM" id="MobiDB-lite"/>
    </source>
</evidence>
<dbReference type="PANTHER" id="PTHR30136">
    <property type="entry name" value="HELIX-TURN-HELIX TRANSCRIPTIONAL REGULATOR, ICLR FAMILY"/>
    <property type="match status" value="1"/>
</dbReference>
<protein>
    <recommendedName>
        <fullName evidence="6">Glycerol operon regulatory protein</fullName>
    </recommendedName>
</protein>
<evidence type="ECO:0000256" key="4">
    <source>
        <dbReference type="ARBA" id="ARBA00023163"/>
    </source>
</evidence>
<dbReference type="EMBL" id="CP033972">
    <property type="protein sequence ID" value="AZG46572.1"/>
    <property type="molecule type" value="Genomic_DNA"/>
</dbReference>
<dbReference type="Pfam" id="PF09339">
    <property type="entry name" value="HTH_IclR"/>
    <property type="match status" value="1"/>
</dbReference>
<gene>
    <name evidence="10" type="primary">allR</name>
    <name evidence="10" type="ORF">D7316_03173</name>
</gene>
<dbReference type="KEGG" id="gom:D7316_03173"/>
<keyword evidence="2" id="KW-0805">Transcription regulation</keyword>
<dbReference type="GO" id="GO:0003700">
    <property type="term" value="F:DNA-binding transcription factor activity"/>
    <property type="evidence" value="ECO:0007669"/>
    <property type="project" value="TreeGrafter"/>
</dbReference>
<dbReference type="Proteomes" id="UP000271469">
    <property type="component" value="Chromosome"/>
</dbReference>
<evidence type="ECO:0000256" key="5">
    <source>
        <dbReference type="ARBA" id="ARBA00058938"/>
    </source>
</evidence>
<dbReference type="InterPro" id="IPR014757">
    <property type="entry name" value="Tscrpt_reg_IclR_C"/>
</dbReference>
<dbReference type="SUPFAM" id="SSF55781">
    <property type="entry name" value="GAF domain-like"/>
    <property type="match status" value="1"/>
</dbReference>
<reference evidence="10 11" key="1">
    <citation type="submission" date="2018-11" db="EMBL/GenBank/DDBJ databases">
        <title>Gordonia insulae sp. nov., isolated from an island soil.</title>
        <authorList>
            <person name="Kim Y.S."/>
            <person name="Kim S.B."/>
        </authorList>
    </citation>
    <scope>NUCLEOTIDE SEQUENCE [LARGE SCALE GENOMIC DNA]</scope>
    <source>
        <strain evidence="10 11">MMS17-SY073</strain>
    </source>
</reference>
<name>A0A3G8JPX3_9ACTN</name>
<evidence type="ECO:0000259" key="9">
    <source>
        <dbReference type="PROSITE" id="PS51078"/>
    </source>
</evidence>
<evidence type="ECO:0000256" key="2">
    <source>
        <dbReference type="ARBA" id="ARBA00023015"/>
    </source>
</evidence>
<evidence type="ECO:0000256" key="6">
    <source>
        <dbReference type="ARBA" id="ARBA00070406"/>
    </source>
</evidence>
<keyword evidence="3" id="KW-0238">DNA-binding</keyword>
<feature type="domain" description="HTH iclR-type" evidence="8">
    <location>
        <begin position="52"/>
        <end position="113"/>
    </location>
</feature>
<proteinExistence type="predicted"/>
<dbReference type="PANTHER" id="PTHR30136:SF24">
    <property type="entry name" value="HTH-TYPE TRANSCRIPTIONAL REPRESSOR ALLR"/>
    <property type="match status" value="1"/>
</dbReference>
<comment type="function">
    <text evidence="5">May be an activator protein for the gylABX operon.</text>
</comment>
<dbReference type="InterPro" id="IPR005471">
    <property type="entry name" value="Tscrpt_reg_IclR_N"/>
</dbReference>
<dbReference type="GO" id="GO:0003677">
    <property type="term" value="F:DNA binding"/>
    <property type="evidence" value="ECO:0007669"/>
    <property type="project" value="UniProtKB-KW"/>
</dbReference>
<feature type="region of interest" description="Disordered" evidence="7">
    <location>
        <begin position="1"/>
        <end position="45"/>
    </location>
</feature>
<dbReference type="InterPro" id="IPR036390">
    <property type="entry name" value="WH_DNA-bd_sf"/>
</dbReference>
<evidence type="ECO:0000313" key="11">
    <source>
        <dbReference type="Proteomes" id="UP000271469"/>
    </source>
</evidence>
<dbReference type="SUPFAM" id="SSF46785">
    <property type="entry name" value="Winged helix' DNA-binding domain"/>
    <property type="match status" value="1"/>
</dbReference>
<keyword evidence="1" id="KW-0319">Glycerol metabolism</keyword>
<dbReference type="PROSITE" id="PS51077">
    <property type="entry name" value="HTH_ICLR"/>
    <property type="match status" value="1"/>
</dbReference>
<dbReference type="Pfam" id="PF01614">
    <property type="entry name" value="IclR_C"/>
    <property type="match status" value="1"/>
</dbReference>
<dbReference type="AlphaFoldDB" id="A0A3G8JPX3"/>
<feature type="domain" description="IclR-ED" evidence="9">
    <location>
        <begin position="114"/>
        <end position="296"/>
    </location>
</feature>
<dbReference type="GO" id="GO:0006071">
    <property type="term" value="P:glycerol metabolic process"/>
    <property type="evidence" value="ECO:0007669"/>
    <property type="project" value="UniProtKB-KW"/>
</dbReference>
<keyword evidence="4" id="KW-0804">Transcription</keyword>
<evidence type="ECO:0000313" key="10">
    <source>
        <dbReference type="EMBL" id="AZG46572.1"/>
    </source>
</evidence>
<keyword evidence="11" id="KW-1185">Reference proteome</keyword>
<organism evidence="10 11">
    <name type="scientific">Gordonia insulae</name>
    <dbReference type="NCBI Taxonomy" id="2420509"/>
    <lineage>
        <taxon>Bacteria</taxon>
        <taxon>Bacillati</taxon>
        <taxon>Actinomycetota</taxon>
        <taxon>Actinomycetes</taxon>
        <taxon>Mycobacteriales</taxon>
        <taxon>Gordoniaceae</taxon>
        <taxon>Gordonia</taxon>
    </lineage>
</organism>
<dbReference type="FunFam" id="1.10.10.10:FF:000056">
    <property type="entry name" value="IclR family transcriptional regulator"/>
    <property type="match status" value="1"/>
</dbReference>
<dbReference type="Gene3D" id="1.10.10.10">
    <property type="entry name" value="Winged helix-like DNA-binding domain superfamily/Winged helix DNA-binding domain"/>
    <property type="match status" value="1"/>
</dbReference>
<evidence type="ECO:0000256" key="3">
    <source>
        <dbReference type="ARBA" id="ARBA00023125"/>
    </source>
</evidence>
<dbReference type="InterPro" id="IPR029016">
    <property type="entry name" value="GAF-like_dom_sf"/>
</dbReference>
<accession>A0A3G8JPX3</accession>
<dbReference type="InterPro" id="IPR036388">
    <property type="entry name" value="WH-like_DNA-bd_sf"/>
</dbReference>
<dbReference type="InterPro" id="IPR050707">
    <property type="entry name" value="HTH_MetabolicPath_Reg"/>
</dbReference>
<dbReference type="Gene3D" id="3.30.450.40">
    <property type="match status" value="1"/>
</dbReference>